<dbReference type="PANTHER" id="PTHR41694">
    <property type="entry name" value="ENDOGENOUS RETROVIRUS GROUP K MEMBER POL PROTEIN"/>
    <property type="match status" value="1"/>
</dbReference>
<evidence type="ECO:0000259" key="9">
    <source>
        <dbReference type="PROSITE" id="PS50994"/>
    </source>
</evidence>
<dbReference type="SUPFAM" id="SSF53098">
    <property type="entry name" value="Ribonuclease H-like"/>
    <property type="match status" value="1"/>
</dbReference>
<evidence type="ECO:0000313" key="11">
    <source>
        <dbReference type="Proteomes" id="UP000526602"/>
    </source>
</evidence>
<gene>
    <name evidence="10" type="primary">Ervk6_2</name>
    <name evidence="10" type="ORF">ORTSPA_R16110</name>
</gene>
<keyword evidence="6" id="KW-0862">Zinc</keyword>
<accession>A0A7K8GKI2</accession>
<evidence type="ECO:0000256" key="3">
    <source>
        <dbReference type="ARBA" id="ARBA00022722"/>
    </source>
</evidence>
<keyword evidence="3" id="KW-0540">Nuclease</keyword>
<evidence type="ECO:0000256" key="7">
    <source>
        <dbReference type="ARBA" id="ARBA00022918"/>
    </source>
</evidence>
<keyword evidence="2" id="KW-0548">Nucleotidyltransferase</keyword>
<keyword evidence="4" id="KW-0255">Endonuclease</keyword>
<evidence type="ECO:0000256" key="2">
    <source>
        <dbReference type="ARBA" id="ARBA00022695"/>
    </source>
</evidence>
<evidence type="ECO:0000256" key="6">
    <source>
        <dbReference type="ARBA" id="ARBA00022833"/>
    </source>
</evidence>
<dbReference type="GO" id="GO:0016787">
    <property type="term" value="F:hydrolase activity"/>
    <property type="evidence" value="ECO:0007669"/>
    <property type="project" value="UniProtKB-KW"/>
</dbReference>
<feature type="non-terminal residue" evidence="10">
    <location>
        <position position="1"/>
    </location>
</feature>
<keyword evidence="5" id="KW-0378">Hydrolase</keyword>
<dbReference type="GO" id="GO:0004519">
    <property type="term" value="F:endonuclease activity"/>
    <property type="evidence" value="ECO:0007669"/>
    <property type="project" value="UniProtKB-KW"/>
</dbReference>
<dbReference type="Proteomes" id="UP000526602">
    <property type="component" value="Unassembled WGS sequence"/>
</dbReference>
<dbReference type="GO" id="GO:0035613">
    <property type="term" value="F:RNA stem-loop binding"/>
    <property type="evidence" value="ECO:0007669"/>
    <property type="project" value="TreeGrafter"/>
</dbReference>
<keyword evidence="8" id="KW-0511">Multifunctional enzyme</keyword>
<keyword evidence="11" id="KW-1185">Reference proteome</keyword>
<dbReference type="Gene3D" id="3.30.420.10">
    <property type="entry name" value="Ribonuclease H-like superfamily/Ribonuclease H"/>
    <property type="match status" value="1"/>
</dbReference>
<name>A0A7K8GKI2_ORTSP</name>
<comment type="caution">
    <text evidence="10">The sequence shown here is derived from an EMBL/GenBank/DDBJ whole genome shotgun (WGS) entry which is preliminary data.</text>
</comment>
<feature type="non-terminal residue" evidence="10">
    <location>
        <position position="92"/>
    </location>
</feature>
<dbReference type="AlphaFoldDB" id="A0A7K8GKI2"/>
<dbReference type="EMBL" id="VZTJ01003001">
    <property type="protein sequence ID" value="NXC04000.1"/>
    <property type="molecule type" value="Genomic_DNA"/>
</dbReference>
<keyword evidence="7" id="KW-0695">RNA-directed DNA polymerase</keyword>
<dbReference type="PANTHER" id="PTHR41694:SF4">
    <property type="entry name" value="ENDOGENOUS RETROVIRUS GROUP K MEMBER 10 POL PROTEIN-RELATED"/>
    <property type="match status" value="1"/>
</dbReference>
<evidence type="ECO:0000256" key="8">
    <source>
        <dbReference type="ARBA" id="ARBA00023268"/>
    </source>
</evidence>
<dbReference type="GO" id="GO:0015074">
    <property type="term" value="P:DNA integration"/>
    <property type="evidence" value="ECO:0007669"/>
    <property type="project" value="InterPro"/>
</dbReference>
<keyword evidence="1" id="KW-0808">Transferase</keyword>
<evidence type="ECO:0000256" key="5">
    <source>
        <dbReference type="ARBA" id="ARBA00022801"/>
    </source>
</evidence>
<dbReference type="PROSITE" id="PS50994">
    <property type="entry name" value="INTEGRASE"/>
    <property type="match status" value="1"/>
</dbReference>
<evidence type="ECO:0000313" key="10">
    <source>
        <dbReference type="EMBL" id="NXC04000.1"/>
    </source>
</evidence>
<reference evidence="10 11" key="1">
    <citation type="submission" date="2019-09" db="EMBL/GenBank/DDBJ databases">
        <title>Bird 10,000 Genomes (B10K) Project - Family phase.</title>
        <authorList>
            <person name="Zhang G."/>
        </authorList>
    </citation>
    <scope>NUCLEOTIDE SEQUENCE [LARGE SCALE GENOMIC DNA]</scope>
    <source>
        <strain evidence="10">B10K-DU-029-32</strain>
        <tissue evidence="10">Liver or heart</tissue>
    </source>
</reference>
<organism evidence="10 11">
    <name type="scientific">Orthonyx spaldingii</name>
    <name type="common">Chowchilla</name>
    <dbReference type="NCBI Taxonomy" id="38397"/>
    <lineage>
        <taxon>Eukaryota</taxon>
        <taxon>Metazoa</taxon>
        <taxon>Chordata</taxon>
        <taxon>Craniata</taxon>
        <taxon>Vertebrata</taxon>
        <taxon>Euteleostomi</taxon>
        <taxon>Archelosauria</taxon>
        <taxon>Archosauria</taxon>
        <taxon>Dinosauria</taxon>
        <taxon>Saurischia</taxon>
        <taxon>Theropoda</taxon>
        <taxon>Coelurosauria</taxon>
        <taxon>Aves</taxon>
        <taxon>Neognathae</taxon>
        <taxon>Neoaves</taxon>
        <taxon>Telluraves</taxon>
        <taxon>Australaves</taxon>
        <taxon>Passeriformes</taxon>
        <taxon>Corvoidea</taxon>
        <taxon>Orthonychidae</taxon>
        <taxon>Orthonyx</taxon>
    </lineage>
</organism>
<proteinExistence type="predicted"/>
<dbReference type="GO" id="GO:0003964">
    <property type="term" value="F:RNA-directed DNA polymerase activity"/>
    <property type="evidence" value="ECO:0007669"/>
    <property type="project" value="UniProtKB-KW"/>
</dbReference>
<dbReference type="InterPro" id="IPR036397">
    <property type="entry name" value="RNaseH_sf"/>
</dbReference>
<evidence type="ECO:0000256" key="1">
    <source>
        <dbReference type="ARBA" id="ARBA00022679"/>
    </source>
</evidence>
<feature type="domain" description="Integrase catalytic" evidence="9">
    <location>
        <begin position="1"/>
        <end position="72"/>
    </location>
</feature>
<dbReference type="InterPro" id="IPR012337">
    <property type="entry name" value="RNaseH-like_sf"/>
</dbReference>
<protein>
    <submittedName>
        <fullName evidence="10">POK6 protein</fullName>
    </submittedName>
</protein>
<evidence type="ECO:0000256" key="4">
    <source>
        <dbReference type="ARBA" id="ARBA00022759"/>
    </source>
</evidence>
<dbReference type="InterPro" id="IPR001584">
    <property type="entry name" value="Integrase_cat-core"/>
</dbReference>
<sequence length="92" mass="10113">VSHTTGIPHSPTGQAIVERAHQTLKKVLKQQAETEQSHSPVIRLARALFTINFLNGTAEDPDPPVLKHFANGGRNKLSENPMVLIKDPESQQ</sequence>